<dbReference type="InParanoid" id="Q8RH06"/>
<keyword evidence="1" id="KW-1133">Transmembrane helix</keyword>
<proteinExistence type="predicted"/>
<dbReference type="EnsemblBacteria" id="AAL94324">
    <property type="protein sequence ID" value="AAL94324"/>
    <property type="gene ID" value="FN0115"/>
</dbReference>
<name>Q8RH06_FUSNN</name>
<organism evidence="2">
    <name type="scientific">Fusobacterium nucleatum subsp. nucleatum (strain ATCC 25586 / DSM 15643 / BCRC 10681 / CIP 101130 / JCM 8532 / KCTC 2640 / LMG 13131 / VPI 4355)</name>
    <dbReference type="NCBI Taxonomy" id="190304"/>
    <lineage>
        <taxon>Bacteria</taxon>
        <taxon>Fusobacteriati</taxon>
        <taxon>Fusobacteriota</taxon>
        <taxon>Fusobacteriia</taxon>
        <taxon>Fusobacteriales</taxon>
        <taxon>Fusobacteriaceae</taxon>
        <taxon>Fusobacterium</taxon>
    </lineage>
</organism>
<dbReference type="HOGENOM" id="CLU_182208_0_0_0"/>
<gene>
    <name evidence="2" type="ordered locus">FN0115</name>
</gene>
<feature type="transmembrane region" description="Helical" evidence="1">
    <location>
        <begin position="78"/>
        <end position="97"/>
    </location>
</feature>
<evidence type="ECO:0000313" key="2">
    <source>
        <dbReference type="EMBL" id="AAL94324.1"/>
    </source>
</evidence>
<dbReference type="EMBL" id="AE009951">
    <property type="protein sequence ID" value="AAL94324.1"/>
    <property type="molecule type" value="Genomic_DNA"/>
</dbReference>
<dbReference type="KEGG" id="fnu:FN0115"/>
<keyword evidence="1" id="KW-0812">Transmembrane</keyword>
<dbReference type="eggNOG" id="ENOG5033JFX">
    <property type="taxonomic scope" value="Bacteria"/>
</dbReference>
<accession>Q8RH06</accession>
<evidence type="ECO:0000256" key="1">
    <source>
        <dbReference type="SAM" id="Phobius"/>
    </source>
</evidence>
<dbReference type="PaxDb" id="190304-FN0115"/>
<keyword evidence="1" id="KW-0472">Membrane</keyword>
<dbReference type="AlphaFoldDB" id="Q8RH06"/>
<sequence>MIELTVEVGFVTACLFAISPTTTSPLSLIFTTDGVVLAPSEFGIIVALPPSITATQEFVVPKSIPIILLILSSYNLSIYIYFLHTITIAGLITLPFII</sequence>
<protein>
    <submittedName>
        <fullName evidence="2">Uncharacterized protein</fullName>
    </submittedName>
</protein>
<reference evidence="2" key="1">
    <citation type="journal article" date="2002" name="J. Bacteriol.">
        <title>Genome sequence and analysis of the oral bacterium Fusobacterium nucleatum strain ATCC 25586.</title>
        <authorList>
            <person name="Kapatral V."/>
            <person name="Anderson I."/>
            <person name="Ivanova N."/>
            <person name="Reznik G."/>
            <person name="Los T."/>
            <person name="Lykidis A."/>
            <person name="Bhattacharyya A."/>
            <person name="Bartman A."/>
            <person name="Gardner W."/>
            <person name="Grechkin G."/>
            <person name="Zhu L."/>
            <person name="Vasieva O."/>
            <person name="Chu L."/>
            <person name="Kogan Y."/>
            <person name="Chaga O."/>
            <person name="Goltsman E."/>
            <person name="Bernal A."/>
            <person name="Larsen N."/>
            <person name="D'Souza M."/>
            <person name="Walunas T."/>
            <person name="Pusch G."/>
            <person name="Haselkorn R."/>
            <person name="Fonstein M."/>
            <person name="Kyrpides N."/>
            <person name="Overbeek R."/>
        </authorList>
    </citation>
    <scope>NUCLEOTIDE SEQUENCE [LARGE SCALE GENOMIC DNA]</scope>
    <source>
        <strain evidence="2">ATCC 25586</strain>
    </source>
</reference>